<accession>A0A2P9ANQ3</accession>
<evidence type="ECO:0000313" key="2">
    <source>
        <dbReference type="EMBL" id="SJM32766.1"/>
    </source>
</evidence>
<organism evidence="2 3">
    <name type="scientific">Mesorhizobium delmotii</name>
    <dbReference type="NCBI Taxonomy" id="1631247"/>
    <lineage>
        <taxon>Bacteria</taxon>
        <taxon>Pseudomonadati</taxon>
        <taxon>Pseudomonadota</taxon>
        <taxon>Alphaproteobacteria</taxon>
        <taxon>Hyphomicrobiales</taxon>
        <taxon>Phyllobacteriaceae</taxon>
        <taxon>Mesorhizobium</taxon>
    </lineage>
</organism>
<dbReference type="EMBL" id="FUIG01000039">
    <property type="protein sequence ID" value="SJM32766.1"/>
    <property type="molecule type" value="Genomic_DNA"/>
</dbReference>
<dbReference type="AlphaFoldDB" id="A0A2P9ANQ3"/>
<dbReference type="Gene3D" id="3.40.190.10">
    <property type="entry name" value="Periplasmic binding protein-like II"/>
    <property type="match status" value="1"/>
</dbReference>
<keyword evidence="3" id="KW-1185">Reference proteome</keyword>
<name>A0A2P9ANQ3_9HYPH</name>
<dbReference type="SUPFAM" id="SSF53850">
    <property type="entry name" value="Periplasmic binding protein-like II"/>
    <property type="match status" value="1"/>
</dbReference>
<sequence>MSRAFGQPTHRRNVGRSSRPWVPTATDRTSAIIVVPLSGEDANAALKLTPIDIASPQMSQPRVWVERLAAVKHPAIVEDRHFAGLEGGRLLIERSRMLLELNDEIFATLRARGTHGSVRLGAPEAYAHLFVPQVLARFAATNPTMTIELSHAPSCQLVPSSRQVTSICWSVSGATSHASGRSPNCGAVR</sequence>
<feature type="region of interest" description="Disordered" evidence="1">
    <location>
        <begin position="1"/>
        <end position="23"/>
    </location>
</feature>
<evidence type="ECO:0008006" key="4">
    <source>
        <dbReference type="Google" id="ProtNLM"/>
    </source>
</evidence>
<protein>
    <recommendedName>
        <fullName evidence="4">LysR substrate-binding domain-containing protein</fullName>
    </recommendedName>
</protein>
<reference evidence="3" key="1">
    <citation type="submission" date="2016-12" db="EMBL/GenBank/DDBJ databases">
        <authorList>
            <person name="Brunel B."/>
        </authorList>
    </citation>
    <scope>NUCLEOTIDE SEQUENCE [LARGE SCALE GENOMIC DNA]</scope>
</reference>
<evidence type="ECO:0000313" key="3">
    <source>
        <dbReference type="Proteomes" id="UP000245698"/>
    </source>
</evidence>
<dbReference type="Proteomes" id="UP000245698">
    <property type="component" value="Unassembled WGS sequence"/>
</dbReference>
<evidence type="ECO:0000256" key="1">
    <source>
        <dbReference type="SAM" id="MobiDB-lite"/>
    </source>
</evidence>
<gene>
    <name evidence="2" type="ORF">BQ8482_310087</name>
</gene>
<proteinExistence type="predicted"/>